<proteinExistence type="predicted"/>
<dbReference type="InterPro" id="IPR019719">
    <property type="entry name" value="DUF2599"/>
</dbReference>
<dbReference type="EMBL" id="CP046173">
    <property type="protein sequence ID" value="QIS20508.1"/>
    <property type="molecule type" value="Genomic_DNA"/>
</dbReference>
<evidence type="ECO:0000256" key="2">
    <source>
        <dbReference type="SAM" id="SignalP"/>
    </source>
</evidence>
<evidence type="ECO:0000313" key="3">
    <source>
        <dbReference type="EMBL" id="QIS20508.1"/>
    </source>
</evidence>
<feature type="compositionally biased region" description="Low complexity" evidence="1">
    <location>
        <begin position="41"/>
        <end position="67"/>
    </location>
</feature>
<evidence type="ECO:0000256" key="1">
    <source>
        <dbReference type="SAM" id="MobiDB-lite"/>
    </source>
</evidence>
<feature type="signal peptide" evidence="2">
    <location>
        <begin position="1"/>
        <end position="31"/>
    </location>
</feature>
<dbReference type="PROSITE" id="PS51257">
    <property type="entry name" value="PROKAR_LIPOPROTEIN"/>
    <property type="match status" value="1"/>
</dbReference>
<dbReference type="Proteomes" id="UP000500953">
    <property type="component" value="Chromosome"/>
</dbReference>
<gene>
    <name evidence="3" type="ORF">F6W96_21625</name>
</gene>
<feature type="region of interest" description="Disordered" evidence="1">
    <location>
        <begin position="33"/>
        <end position="67"/>
    </location>
</feature>
<organism evidence="3 4">
    <name type="scientific">Nocardia terpenica</name>
    <dbReference type="NCBI Taxonomy" id="455432"/>
    <lineage>
        <taxon>Bacteria</taxon>
        <taxon>Bacillati</taxon>
        <taxon>Actinomycetota</taxon>
        <taxon>Actinomycetes</taxon>
        <taxon>Mycobacteriales</taxon>
        <taxon>Nocardiaceae</taxon>
        <taxon>Nocardia</taxon>
    </lineage>
</organism>
<dbReference type="AlphaFoldDB" id="A0A6G9Z4P4"/>
<accession>A0A6G9Z4P4</accession>
<protein>
    <submittedName>
        <fullName evidence="3">DUF2599 domain-containing protein</fullName>
    </submittedName>
</protein>
<sequence length="188" mass="19651">MKGGPRVRRGFTRIGAPALLAVVLAVAGCGAADESSPVSLGRGPTAKATTAGPAIAARPAATTTRTSIPSAASIAAPMVDPYADSPLIDRTEWTDDPDGHRLRVYPSAAGRADTFAPALDRAWGEVLASAPDADTPGMYDQFKCHWQWARVMMPNKPSWNLEPWRPAVGYEATVQAMCNPGGPDPGGN</sequence>
<keyword evidence="2" id="KW-0732">Signal</keyword>
<name>A0A6G9Z4P4_9NOCA</name>
<dbReference type="Pfam" id="PF10783">
    <property type="entry name" value="DUF2599"/>
    <property type="match status" value="1"/>
</dbReference>
<reference evidence="3 4" key="1">
    <citation type="journal article" date="2019" name="ACS Chem. Biol.">
        <title>Identification and Mobilization of a Cryptic Antibiotic Biosynthesis Gene Locus from a Human-Pathogenic Nocardia Isolate.</title>
        <authorList>
            <person name="Herisse M."/>
            <person name="Ishida K."/>
            <person name="Porter J.L."/>
            <person name="Howden B."/>
            <person name="Hertweck C."/>
            <person name="Stinear T.P."/>
            <person name="Pidot S.J."/>
        </authorList>
    </citation>
    <scope>NUCLEOTIDE SEQUENCE [LARGE SCALE GENOMIC DNA]</scope>
    <source>
        <strain evidence="3 4">AUSMDU00012715</strain>
    </source>
</reference>
<evidence type="ECO:0000313" key="4">
    <source>
        <dbReference type="Proteomes" id="UP000500953"/>
    </source>
</evidence>
<feature type="chain" id="PRO_5038371588" evidence="2">
    <location>
        <begin position="32"/>
        <end position="188"/>
    </location>
</feature>